<gene>
    <name evidence="7" type="ordered locus">BMS_0718</name>
</gene>
<feature type="transmembrane region" description="Helical" evidence="5">
    <location>
        <begin position="6"/>
        <end position="23"/>
    </location>
</feature>
<evidence type="ECO:0000256" key="4">
    <source>
        <dbReference type="ARBA" id="ARBA00023136"/>
    </source>
</evidence>
<evidence type="ECO:0000256" key="3">
    <source>
        <dbReference type="ARBA" id="ARBA00022989"/>
    </source>
</evidence>
<proteinExistence type="predicted"/>
<dbReference type="GO" id="GO:0005262">
    <property type="term" value="F:calcium channel activity"/>
    <property type="evidence" value="ECO:0007669"/>
    <property type="project" value="TreeGrafter"/>
</dbReference>
<evidence type="ECO:0000256" key="2">
    <source>
        <dbReference type="ARBA" id="ARBA00022692"/>
    </source>
</evidence>
<dbReference type="GO" id="GO:0008273">
    <property type="term" value="F:calcium, potassium:sodium antiporter activity"/>
    <property type="evidence" value="ECO:0007669"/>
    <property type="project" value="TreeGrafter"/>
</dbReference>
<evidence type="ECO:0000313" key="7">
    <source>
        <dbReference type="EMBL" id="CBW25622.1"/>
    </source>
</evidence>
<feature type="transmembrane region" description="Helical" evidence="5">
    <location>
        <begin position="165"/>
        <end position="183"/>
    </location>
</feature>
<feature type="transmembrane region" description="Helical" evidence="5">
    <location>
        <begin position="126"/>
        <end position="144"/>
    </location>
</feature>
<dbReference type="eggNOG" id="COG0530">
    <property type="taxonomic scope" value="Bacteria"/>
</dbReference>
<dbReference type="HOGENOM" id="CLU_007948_0_2_7"/>
<name>E1X5Q5_HALMS</name>
<dbReference type="GO" id="GO:0006874">
    <property type="term" value="P:intracellular calcium ion homeostasis"/>
    <property type="evidence" value="ECO:0007669"/>
    <property type="project" value="TreeGrafter"/>
</dbReference>
<feature type="transmembrane region" description="Helical" evidence="5">
    <location>
        <begin position="292"/>
        <end position="309"/>
    </location>
</feature>
<dbReference type="PANTHER" id="PTHR10846:SF8">
    <property type="entry name" value="INNER MEMBRANE PROTEIN YRBG"/>
    <property type="match status" value="1"/>
</dbReference>
<dbReference type="EMBL" id="FQ312005">
    <property type="protein sequence ID" value="CBW25622.1"/>
    <property type="molecule type" value="Genomic_DNA"/>
</dbReference>
<dbReference type="PANTHER" id="PTHR10846">
    <property type="entry name" value="SODIUM/POTASSIUM/CALCIUM EXCHANGER"/>
    <property type="match status" value="1"/>
</dbReference>
<evidence type="ECO:0000256" key="1">
    <source>
        <dbReference type="ARBA" id="ARBA00004141"/>
    </source>
</evidence>
<feature type="transmembrane region" description="Helical" evidence="5">
    <location>
        <begin position="269"/>
        <end position="285"/>
    </location>
</feature>
<evidence type="ECO:0000256" key="5">
    <source>
        <dbReference type="SAM" id="Phobius"/>
    </source>
</evidence>
<feature type="domain" description="Sodium/calcium exchanger membrane region" evidence="6">
    <location>
        <begin position="172"/>
        <end position="306"/>
    </location>
</feature>
<dbReference type="RefSeq" id="WP_014243408.1">
    <property type="nucleotide sequence ID" value="NC_016620.1"/>
</dbReference>
<evidence type="ECO:0000313" key="8">
    <source>
        <dbReference type="Proteomes" id="UP000008963"/>
    </source>
</evidence>
<keyword evidence="4 5" id="KW-0472">Membrane</keyword>
<dbReference type="Pfam" id="PF01699">
    <property type="entry name" value="Na_Ca_ex"/>
    <property type="match status" value="2"/>
</dbReference>
<feature type="transmembrane region" description="Helical" evidence="5">
    <location>
        <begin position="68"/>
        <end position="91"/>
    </location>
</feature>
<dbReference type="Proteomes" id="UP000008963">
    <property type="component" value="Chromosome"/>
</dbReference>
<feature type="transmembrane region" description="Helical" evidence="5">
    <location>
        <begin position="103"/>
        <end position="120"/>
    </location>
</feature>
<feature type="transmembrane region" description="Helical" evidence="5">
    <location>
        <begin position="203"/>
        <end position="227"/>
    </location>
</feature>
<organism evidence="7 8">
    <name type="scientific">Halobacteriovorax marinus (strain ATCC BAA-682 / DSM 15412 / SJ)</name>
    <name type="common">Bacteriovorax marinus</name>
    <dbReference type="NCBI Taxonomy" id="862908"/>
    <lineage>
        <taxon>Bacteria</taxon>
        <taxon>Pseudomonadati</taxon>
        <taxon>Bdellovibrionota</taxon>
        <taxon>Bacteriovoracia</taxon>
        <taxon>Bacteriovoracales</taxon>
        <taxon>Halobacteriovoraceae</taxon>
        <taxon>Halobacteriovorax</taxon>
    </lineage>
</organism>
<dbReference type="PATRIC" id="fig|862908.3.peg.690"/>
<feature type="transmembrane region" description="Helical" evidence="5">
    <location>
        <begin position="239"/>
        <end position="257"/>
    </location>
</feature>
<keyword evidence="3 5" id="KW-1133">Transmembrane helix</keyword>
<dbReference type="Gene3D" id="1.20.1420.30">
    <property type="entry name" value="NCX, central ion-binding region"/>
    <property type="match status" value="1"/>
</dbReference>
<dbReference type="AlphaFoldDB" id="E1X5Q5"/>
<comment type="subcellular location">
    <subcellularLocation>
        <location evidence="1">Membrane</location>
        <topology evidence="1">Multi-pass membrane protein</topology>
    </subcellularLocation>
</comment>
<feature type="transmembrane region" description="Helical" evidence="5">
    <location>
        <begin position="30"/>
        <end position="48"/>
    </location>
</feature>
<dbReference type="KEGG" id="bmx:BMS_0718"/>
<dbReference type="NCBIfam" id="TIGR00367">
    <property type="entry name" value="calcium/sodium antiporter"/>
    <property type="match status" value="1"/>
</dbReference>
<dbReference type="InterPro" id="IPR004837">
    <property type="entry name" value="NaCa_Exmemb"/>
</dbReference>
<dbReference type="InterPro" id="IPR044880">
    <property type="entry name" value="NCX_ion-bd_dom_sf"/>
</dbReference>
<dbReference type="GO" id="GO:0005886">
    <property type="term" value="C:plasma membrane"/>
    <property type="evidence" value="ECO:0007669"/>
    <property type="project" value="TreeGrafter"/>
</dbReference>
<keyword evidence="8" id="KW-1185">Reference proteome</keyword>
<dbReference type="InterPro" id="IPR004481">
    <property type="entry name" value="K/Na/Ca-exchanger"/>
</dbReference>
<feature type="domain" description="Sodium/calcium exchanger membrane region" evidence="6">
    <location>
        <begin position="5"/>
        <end position="142"/>
    </location>
</feature>
<reference evidence="8" key="1">
    <citation type="journal article" date="2013" name="ISME J.">
        <title>A small predatory core genome in the divergent marine Bacteriovorax marinus SJ and the terrestrial Bdellovibrio bacteriovorus.</title>
        <authorList>
            <person name="Crossman L.C."/>
            <person name="Chen H."/>
            <person name="Cerdeno-Tarraga A.M."/>
            <person name="Brooks K."/>
            <person name="Quail M.A."/>
            <person name="Pineiro S.A."/>
            <person name="Hobley L."/>
            <person name="Sockett R.E."/>
            <person name="Bentley S.D."/>
            <person name="Parkhill J."/>
            <person name="Williams H.N."/>
            <person name="Stine O.C."/>
        </authorList>
    </citation>
    <scope>NUCLEOTIDE SEQUENCE [LARGE SCALE GENOMIC DNA]</scope>
    <source>
        <strain evidence="8">ATCC BAA-682 / DSM 15412 / SJ</strain>
    </source>
</reference>
<keyword evidence="2 5" id="KW-0812">Transmembrane</keyword>
<dbReference type="STRING" id="862908.BMS_0718"/>
<sequence length="311" mass="34310">MALQVVLLILSIVMLYYGAEFALESAEKIGLYLGMSPLVIGLLIVGFGTSLPEFFVSQLACLRGESPIALGNIIGSNIANLFLIMGVAGLFVPLHLARHEIKAQLYFHIVLTGILSILLFQAKLYWWGTALLVAFFAIYLWNTFREMKKQRHLRTVAKEDLEHEMGPMLYIKLIIGFILLFYGGDLLVSSGSKVGVMLGISTYVISAVFVAFGTSFPELVTAILACVKKKDTDLITGNIIGSNIFNVAFVLGSLGFYDISIGQSYSLEVYVLIFASVFLIALALFKRNFYKLSGFVFLATYLGVVYQWISA</sequence>
<protein>
    <submittedName>
        <fullName evidence="7">Sodium/calcium exchanger protein</fullName>
    </submittedName>
</protein>
<accession>E1X5Q5</accession>
<evidence type="ECO:0000259" key="6">
    <source>
        <dbReference type="Pfam" id="PF01699"/>
    </source>
</evidence>
<dbReference type="OrthoDB" id="9794225at2"/>